<dbReference type="EMBL" id="FMCT01000006">
    <property type="protein sequence ID" value="SCF21047.1"/>
    <property type="molecule type" value="Genomic_DNA"/>
</dbReference>
<feature type="domain" description="Transglutaminase-like" evidence="2">
    <location>
        <begin position="61"/>
        <end position="143"/>
    </location>
</feature>
<dbReference type="Pfam" id="PF01841">
    <property type="entry name" value="Transglut_core"/>
    <property type="match status" value="1"/>
</dbReference>
<organism evidence="3 4">
    <name type="scientific">Micromonospora carbonacea</name>
    <dbReference type="NCBI Taxonomy" id="47853"/>
    <lineage>
        <taxon>Bacteria</taxon>
        <taxon>Bacillati</taxon>
        <taxon>Actinomycetota</taxon>
        <taxon>Actinomycetes</taxon>
        <taxon>Micromonosporales</taxon>
        <taxon>Micromonosporaceae</taxon>
        <taxon>Micromonospora</taxon>
    </lineage>
</organism>
<dbReference type="RefSeq" id="WP_074475144.1">
    <property type="nucleotide sequence ID" value="NZ_FMCT01000006.1"/>
</dbReference>
<accession>A0A1C4YK39</accession>
<sequence>MSSSWSVHSAYSDPGRHRALFAELRGEVPRICAAARNVIAHYRIELPELPPARHDEIHSRWLEAILELDQERHPGPLTTPRATAEKVAGCCRDHVLFVVGALRDRGVAARSRVGFASYLAEGYFLDHVVAEYRAGDRWRRVDPEFAPGSVEFDVEDMPTGPGAPFRTAAQVWLAHRSGETDAELYRVSPESELGGPGFVRDCVVTELAHRQKDELLLWDAWGDAAHRVDDPLVDELAELLVRADAGDDTAERELARRYRDDPRLHPGDVVTQYSPYGQPPRAVRLR</sequence>
<protein>
    <submittedName>
        <fullName evidence="3">Transglutaminase-like superfamily protein</fullName>
    </submittedName>
</protein>
<evidence type="ECO:0000313" key="4">
    <source>
        <dbReference type="Proteomes" id="UP000183585"/>
    </source>
</evidence>
<feature type="compositionally biased region" description="Basic and acidic residues" evidence="1">
    <location>
        <begin position="257"/>
        <end position="266"/>
    </location>
</feature>
<dbReference type="SUPFAM" id="SSF54001">
    <property type="entry name" value="Cysteine proteinases"/>
    <property type="match status" value="1"/>
</dbReference>
<evidence type="ECO:0000259" key="2">
    <source>
        <dbReference type="Pfam" id="PF01841"/>
    </source>
</evidence>
<dbReference type="AlphaFoldDB" id="A0A1C4YK39"/>
<dbReference type="InterPro" id="IPR002931">
    <property type="entry name" value="Transglutaminase-like"/>
</dbReference>
<dbReference type="Proteomes" id="UP000183585">
    <property type="component" value="Unassembled WGS sequence"/>
</dbReference>
<evidence type="ECO:0000313" key="3">
    <source>
        <dbReference type="EMBL" id="SCF21047.1"/>
    </source>
</evidence>
<reference evidence="4" key="1">
    <citation type="submission" date="2016-06" db="EMBL/GenBank/DDBJ databases">
        <authorList>
            <person name="Varghese N."/>
            <person name="Submissions Spin"/>
        </authorList>
    </citation>
    <scope>NUCLEOTIDE SEQUENCE [LARGE SCALE GENOMIC DNA]</scope>
    <source>
        <strain evidence="4">DSM 43168</strain>
    </source>
</reference>
<proteinExistence type="predicted"/>
<gene>
    <name evidence="3" type="ORF">GA0070563_106198</name>
</gene>
<feature type="region of interest" description="Disordered" evidence="1">
    <location>
        <begin position="257"/>
        <end position="286"/>
    </location>
</feature>
<keyword evidence="4" id="KW-1185">Reference proteome</keyword>
<name>A0A1C4YK39_9ACTN</name>
<evidence type="ECO:0000256" key="1">
    <source>
        <dbReference type="SAM" id="MobiDB-lite"/>
    </source>
</evidence>
<dbReference type="InterPro" id="IPR038765">
    <property type="entry name" value="Papain-like_cys_pep_sf"/>
</dbReference>
<dbReference type="Gene3D" id="3.10.620.30">
    <property type="match status" value="1"/>
</dbReference>